<dbReference type="Gene3D" id="3.30.300.30">
    <property type="match status" value="2"/>
</dbReference>
<feature type="domain" description="Carrier" evidence="6">
    <location>
        <begin position="2001"/>
        <end position="2076"/>
    </location>
</feature>
<dbReference type="InterPro" id="IPR000873">
    <property type="entry name" value="AMP-dep_synth/lig_dom"/>
</dbReference>
<feature type="domain" description="Carrier" evidence="6">
    <location>
        <begin position="941"/>
        <end position="1016"/>
    </location>
</feature>
<evidence type="ECO:0000259" key="6">
    <source>
        <dbReference type="PROSITE" id="PS50075"/>
    </source>
</evidence>
<evidence type="ECO:0000256" key="3">
    <source>
        <dbReference type="ARBA" id="ARBA00022450"/>
    </source>
</evidence>
<evidence type="ECO:0000313" key="7">
    <source>
        <dbReference type="EMBL" id="AMO93273.1"/>
    </source>
</evidence>
<dbReference type="SUPFAM" id="SSF47336">
    <property type="entry name" value="ACP-like"/>
    <property type="match status" value="2"/>
</dbReference>
<dbReference type="Gene3D" id="3.30.559.30">
    <property type="entry name" value="Nonribosomal peptide synthetase, condensation domain"/>
    <property type="match status" value="2"/>
</dbReference>
<dbReference type="InterPro" id="IPR020845">
    <property type="entry name" value="AMP-binding_CS"/>
</dbReference>
<dbReference type="Gene3D" id="2.30.38.10">
    <property type="entry name" value="Luciferase, Domain 3"/>
    <property type="match status" value="2"/>
</dbReference>
<dbReference type="SUPFAM" id="SSF56801">
    <property type="entry name" value="Acetyl-CoA synthetase-like"/>
    <property type="match status" value="2"/>
</dbReference>
<dbReference type="FunFam" id="3.30.559.30:FF:000001">
    <property type="entry name" value="Non-ribosomal peptide synthetase"/>
    <property type="match status" value="1"/>
</dbReference>
<dbReference type="PROSITE" id="PS50075">
    <property type="entry name" value="CARRIER"/>
    <property type="match status" value="2"/>
</dbReference>
<dbReference type="SMART" id="SM00823">
    <property type="entry name" value="PKS_PP"/>
    <property type="match status" value="2"/>
</dbReference>
<dbReference type="FunFam" id="3.40.50.12780:FF:000012">
    <property type="entry name" value="Non-ribosomal peptide synthetase"/>
    <property type="match status" value="1"/>
</dbReference>
<reference evidence="7 8" key="1">
    <citation type="submission" date="2015-11" db="EMBL/GenBank/DDBJ databases">
        <title>Exploring the genomic traits of fungus-feeding bacterial genus Collimonas.</title>
        <authorList>
            <person name="Song C."/>
            <person name="Schmidt R."/>
            <person name="de Jager V."/>
            <person name="Krzyzanowska D."/>
            <person name="Jongedijk E."/>
            <person name="Cankar K."/>
            <person name="Beekwilder J."/>
            <person name="van Veen A."/>
            <person name="de Boer W."/>
            <person name="van Veen J.A."/>
            <person name="Garbeva P."/>
        </authorList>
    </citation>
    <scope>NUCLEOTIDE SEQUENCE [LARGE SCALE GENOMIC DNA]</scope>
    <source>
        <strain evidence="7 8">Ter6</strain>
    </source>
</reference>
<evidence type="ECO:0000256" key="1">
    <source>
        <dbReference type="ARBA" id="ARBA00001957"/>
    </source>
</evidence>
<dbReference type="NCBIfam" id="NF003417">
    <property type="entry name" value="PRK04813.1"/>
    <property type="match status" value="2"/>
</dbReference>
<dbReference type="GO" id="GO:0044550">
    <property type="term" value="P:secondary metabolite biosynthetic process"/>
    <property type="evidence" value="ECO:0007669"/>
    <property type="project" value="UniProtKB-ARBA"/>
</dbReference>
<dbReference type="FunFam" id="3.40.50.980:FF:000001">
    <property type="entry name" value="Non-ribosomal peptide synthetase"/>
    <property type="match status" value="1"/>
</dbReference>
<proteinExistence type="inferred from homology"/>
<comment type="cofactor">
    <cofactor evidence="1">
        <name>pantetheine 4'-phosphate</name>
        <dbReference type="ChEBI" id="CHEBI:47942"/>
    </cofactor>
</comment>
<dbReference type="InterPro" id="IPR001242">
    <property type="entry name" value="Condensation_dom"/>
</dbReference>
<dbReference type="GO" id="GO:0005829">
    <property type="term" value="C:cytosol"/>
    <property type="evidence" value="ECO:0007669"/>
    <property type="project" value="TreeGrafter"/>
</dbReference>
<dbReference type="FunFam" id="3.30.300.30:FF:000010">
    <property type="entry name" value="Enterobactin synthetase component F"/>
    <property type="match status" value="2"/>
</dbReference>
<dbReference type="CDD" id="cd19531">
    <property type="entry name" value="LCL_NRPS-like"/>
    <property type="match status" value="2"/>
</dbReference>
<dbReference type="Proteomes" id="UP000072421">
    <property type="component" value="Chromosome"/>
</dbReference>
<keyword evidence="3" id="KW-0596">Phosphopantetheine</keyword>
<dbReference type="NCBIfam" id="TIGR01733">
    <property type="entry name" value="AA-adenyl-dom"/>
    <property type="match status" value="2"/>
</dbReference>
<dbReference type="InterPro" id="IPR009081">
    <property type="entry name" value="PP-bd_ACP"/>
</dbReference>
<evidence type="ECO:0000256" key="5">
    <source>
        <dbReference type="ARBA" id="ARBA00022598"/>
    </source>
</evidence>
<gene>
    <name evidence="7" type="primary">dltA</name>
    <name evidence="7" type="ORF">CFter6_0544</name>
</gene>
<dbReference type="InterPro" id="IPR045851">
    <property type="entry name" value="AMP-bd_C_sf"/>
</dbReference>
<dbReference type="Pfam" id="PF13193">
    <property type="entry name" value="AMP-binding_C"/>
    <property type="match status" value="2"/>
</dbReference>
<dbReference type="PATRIC" id="fig|158899.10.peg.563"/>
<dbReference type="SUPFAM" id="SSF53474">
    <property type="entry name" value="alpha/beta-Hydrolases"/>
    <property type="match status" value="1"/>
</dbReference>
<dbReference type="GO" id="GO:0031177">
    <property type="term" value="F:phosphopantetheine binding"/>
    <property type="evidence" value="ECO:0007669"/>
    <property type="project" value="InterPro"/>
</dbReference>
<dbReference type="Pfam" id="PF00501">
    <property type="entry name" value="AMP-binding"/>
    <property type="match status" value="2"/>
</dbReference>
<accession>A0A127P688</accession>
<dbReference type="PROSITE" id="PS00012">
    <property type="entry name" value="PHOSPHOPANTETHEINE"/>
    <property type="match status" value="1"/>
</dbReference>
<dbReference type="PANTHER" id="PTHR45527">
    <property type="entry name" value="NONRIBOSOMAL PEPTIDE SYNTHETASE"/>
    <property type="match status" value="1"/>
</dbReference>
<dbReference type="Pfam" id="PF00550">
    <property type="entry name" value="PP-binding"/>
    <property type="match status" value="2"/>
</dbReference>
<dbReference type="GO" id="GO:0016874">
    <property type="term" value="F:ligase activity"/>
    <property type="evidence" value="ECO:0007669"/>
    <property type="project" value="UniProtKB-KW"/>
</dbReference>
<dbReference type="FunFam" id="2.30.38.10:FF:000001">
    <property type="entry name" value="Non-ribosomal peptide synthetase PvdI"/>
    <property type="match status" value="1"/>
</dbReference>
<organism evidence="7">
    <name type="scientific">Collimonas fungivorans</name>
    <dbReference type="NCBI Taxonomy" id="158899"/>
    <lineage>
        <taxon>Bacteria</taxon>
        <taxon>Pseudomonadati</taxon>
        <taxon>Pseudomonadota</taxon>
        <taxon>Betaproteobacteria</taxon>
        <taxon>Burkholderiales</taxon>
        <taxon>Oxalobacteraceae</taxon>
        <taxon>Collimonas</taxon>
    </lineage>
</organism>
<dbReference type="PROSITE" id="PS00455">
    <property type="entry name" value="AMP_BINDING"/>
    <property type="match status" value="1"/>
</dbReference>
<dbReference type="InterPro" id="IPR020806">
    <property type="entry name" value="PKS_PP-bd"/>
</dbReference>
<dbReference type="InterPro" id="IPR023213">
    <property type="entry name" value="CAT-like_dom_sf"/>
</dbReference>
<dbReference type="SUPFAM" id="SSF52777">
    <property type="entry name" value="CoA-dependent acyltransferases"/>
    <property type="match status" value="4"/>
</dbReference>
<dbReference type="InterPro" id="IPR001031">
    <property type="entry name" value="Thioesterase"/>
</dbReference>
<dbReference type="FunFam" id="1.10.1200.10:FF:000005">
    <property type="entry name" value="Nonribosomal peptide synthetase 1"/>
    <property type="match status" value="2"/>
</dbReference>
<dbReference type="CDD" id="cd17646">
    <property type="entry name" value="A_NRPS_AB3403-like"/>
    <property type="match status" value="1"/>
</dbReference>
<dbReference type="CDD" id="cd05930">
    <property type="entry name" value="A_NRPS"/>
    <property type="match status" value="1"/>
</dbReference>
<name>A0A127P688_9BURK</name>
<dbReference type="GO" id="GO:0043041">
    <property type="term" value="P:amino acid activation for nonribosomal peptide biosynthetic process"/>
    <property type="evidence" value="ECO:0007669"/>
    <property type="project" value="TreeGrafter"/>
</dbReference>
<dbReference type="Gene3D" id="1.10.1200.10">
    <property type="entry name" value="ACP-like"/>
    <property type="match status" value="2"/>
</dbReference>
<protein>
    <submittedName>
        <fullName evidence="7">D-alanine--poly(Phosphoribitol) ligase, subunit 1</fullName>
    </submittedName>
</protein>
<dbReference type="InterPro" id="IPR036736">
    <property type="entry name" value="ACP-like_sf"/>
</dbReference>
<dbReference type="EMBL" id="CP013232">
    <property type="protein sequence ID" value="AMO93273.1"/>
    <property type="molecule type" value="Genomic_DNA"/>
</dbReference>
<dbReference type="Gene3D" id="3.40.50.980">
    <property type="match status" value="4"/>
</dbReference>
<dbReference type="PANTHER" id="PTHR45527:SF1">
    <property type="entry name" value="FATTY ACID SYNTHASE"/>
    <property type="match status" value="1"/>
</dbReference>
<comment type="similarity">
    <text evidence="2">Belongs to the ATP-dependent AMP-binding enzyme family.</text>
</comment>
<keyword evidence="5 7" id="KW-0436">Ligase</keyword>
<keyword evidence="4" id="KW-0597">Phosphoprotein</keyword>
<evidence type="ECO:0000313" key="8">
    <source>
        <dbReference type="Proteomes" id="UP000072421"/>
    </source>
</evidence>
<dbReference type="InterPro" id="IPR029058">
    <property type="entry name" value="AB_hydrolase_fold"/>
</dbReference>
<dbReference type="Pfam" id="PF00668">
    <property type="entry name" value="Condensation"/>
    <property type="match status" value="2"/>
</dbReference>
<dbReference type="InterPro" id="IPR006162">
    <property type="entry name" value="Ppantetheine_attach_site"/>
</dbReference>
<dbReference type="Gene3D" id="3.30.559.10">
    <property type="entry name" value="Chloramphenicol acetyltransferase-like domain"/>
    <property type="match status" value="2"/>
</dbReference>
<dbReference type="InterPro" id="IPR010071">
    <property type="entry name" value="AA_adenyl_dom"/>
</dbReference>
<dbReference type="FunFam" id="3.40.50.980:FF:000002">
    <property type="entry name" value="Enterobactin synthetase component F"/>
    <property type="match status" value="1"/>
</dbReference>
<dbReference type="Gene3D" id="3.40.50.1820">
    <property type="entry name" value="alpha/beta hydrolase"/>
    <property type="match status" value="1"/>
</dbReference>
<dbReference type="FunFam" id="3.30.559.10:FF:000012">
    <property type="entry name" value="Non-ribosomal peptide synthetase"/>
    <property type="match status" value="1"/>
</dbReference>
<evidence type="ECO:0000256" key="2">
    <source>
        <dbReference type="ARBA" id="ARBA00006432"/>
    </source>
</evidence>
<evidence type="ECO:0000256" key="4">
    <source>
        <dbReference type="ARBA" id="ARBA00022553"/>
    </source>
</evidence>
<dbReference type="Pfam" id="PF00975">
    <property type="entry name" value="Thioesterase"/>
    <property type="match status" value="1"/>
</dbReference>
<sequence length="2386" mass="264450">MGGVDRDCLSRVLSEVVRRHEVLRTRFELCGDEVVQRIDAPWEVALVVQVVHVDGLEQAVRQAGGETFDLERDRLLRAHLLRLGEHEHVLVLAMHHIVADGWSSGVLVREVAQLYEALVAGDPSPLPALAVQYADYAVWQRQWLQGDVLQRQLDYWITSLAGAPAALDLPTDHARPPEQSYRGAMLRFRLPAELGRQLREVARCEGVTLYMLLLAAFNVLLSRWSGQDDIVVGSPIANRTHRETEELIGFFVNTLPLRTRLAPGATFQALLRQVRETTLGAYAYQDLPFEKLVDALQPERNLSRSPVFQVLFTMENAPLEAFELPGGLRLAAVDLSAADSAKFDLSLDMAESAGTAGELYGEFEYSIDLFERSTIERLAGHFKVLCEAIVAHPQIRLDELPLLTEAERVQLLEQWSRAEQDFQVEQTYAALFAHQAATHPERIAAVCAGASLSYRELDRHSTCLAHALITAGAGPNTLVVVLGERDLWLLTMMVAVLKAGAAMLPLEVNHPAERLREIVQSSGASLLLHTSATSPLREQIVTGDTGLRYLIAEETCEETAALAETALPASGTLDDLAYVIFTSGSTGKPKGAMVEQRGMLNNMLGKVPTVGLNRDDRVAQTASPAFDICVWQFLAAGLVGGTVHILPDAITHDPLQLLAAVERERISLLEIVPSLMRAMLDACPAGSELRSLRWVLPTGEALPLKMAQDWFERFPYIPLMNVYGPAECSDDVAFHAITARPHDHDVIPIGRPTPNNRLFIVDGQLRPVPVGVHGEICVAGMGVGRGYLHDEQQTRAVFVAHPFAQGERFYRTGDIGRYRADGVIEFIERRDYQVKIRGYRIELGEIEAALARHPHVGAVVVAAHRYHSGEKGLVAYVVAKEGARSTAAQLRAHLAQSLPEYMVPSAFVQLEALPLTPNGKIDRKCLPGPGDMQFDETDYAVPRTSTEELLADIWAEMLNIDRVGIHDNFFTLGGHSLLATRMLVQMRHVLGVELPARSVFETPTVAELAERIVVLQRQGAVLALPPLMPRARGTRVPLSFAQLRLWFLDQYAPGTGVYNIPTAWRIKGPLDFVTLERSLNEIIRRHEALRTTFNSEAGDAEQVIASEGRIELTMVDLSHGENASDRPDLLINSEAKQSFDLARGPLIRASLFRLTEQEHIFLLTVHHVIADGWSIGVLVRELNVLYRTYGSGHEPVLARLPVQYADFAIWQKEWLQGDLLQEQLDYWKRTLEGAPPVLELPTDRPRPAMLTHQGALFKFNFGAKLSLGLQQLSQSSGTTLFMVAATAFNVLLHRYSRQDDICIGYPVANRNRHEIEGLIGFFVNTLVLRTRLRSEQSFLSLLQQVKEALLDADAHQDLPFEKLVEELRPERNLSHSALFQVMLAMDNTAEAELDLPGIESALVEGGVGLAKFDLTLNIAQRQGQLHAVFEYNTDLFDEPTIARMAGHCCMLLEAIVVDPQTRIKDLPLLSEVERRQVLVEWNTTRSEFPTGRCVHELFEEQVARCPEAVAVVFEDRQLTYGELNARSNQLAHYLRDLGVEPDMLVAICVERSLEMVVGLLGILKAGAAYVPLDPEYPPERLAYMLEDTVAQVLLTQGHLEASLPKHACHWLRLDQDWGTVAQYSALNPPAVASPQHLAYCIYTSGSTGRPKGAMNSHGGVVNRLLWMQQQYRMDEQDRVLQKTPFSFDVSVWEFFWPLLCGARLVMAVPGGHQDASYLAQVFGSAAITVTHFVPSMLQAFLELPTLSSSADRLRLVFCSGEALPYAVCQRFLEQFPATELHNLYGPTEAAVDVTYWHCRPDNLRGKVLIGRPVANTQIYIVDASMSPVPIGVPGAICIGGVQVARGYLNRPDLTAEKFVPDPYGEPGSRMYWTGDLGRHLPDGSIEFLGRIDHQVKIRGFRIELGEIESTLLQCEGVREAAVLAREDSSGDKQLVAYIVGNPEAGLSTVGMKSILQSILPKYMLPASYVFLEGLPLNANGKLDRNALPAPERLGAREGYVAPRNSTEEGLAAIWAEVLRVDRVGVFDNFFELGGHSLLATRLALHVRRALNVDLPLRTIFEAPDVAGLATQIKIMMEKVKYADAVAINTESESGLPSAVLVQPGRIPVNLFCSPSIGGGVPTEYRQLGKAMDISPSIYCFTACDFKTRRLPLESTIEELSKSYVDEILSVQPEGPYFLCGYSAGGVIAFEMARQLALRGKEIGLLAMVDTTTENRIVYPAFYDDEEKKDWYDFFGILGRELVRAVAPTHDAPFWSMPDSERIAMVFQVSMASGMAPSNIDIEDLRYLFTVSRAMLRIFRGYLPGEYVGDIDFFLQLSTEDNGSAGEIEDNLGFWRSRIEGELRITRVNGNHQTMMMPPNVNVIAKVVSEAILGGDASTNMNLKCQL</sequence>
<dbReference type="InterPro" id="IPR025110">
    <property type="entry name" value="AMP-bd_C"/>
</dbReference>